<dbReference type="InterPro" id="IPR009056">
    <property type="entry name" value="Cyt_c-like_dom"/>
</dbReference>
<feature type="domain" description="Cytochrome c" evidence="7">
    <location>
        <begin position="175"/>
        <end position="445"/>
    </location>
</feature>
<dbReference type="PANTHER" id="PTHR30600">
    <property type="entry name" value="CYTOCHROME C PEROXIDASE-RELATED"/>
    <property type="match status" value="1"/>
</dbReference>
<dbReference type="EMBL" id="CP046509">
    <property type="protein sequence ID" value="QGU89085.1"/>
    <property type="molecule type" value="Genomic_DNA"/>
</dbReference>
<accession>A0A6I6ELS2</accession>
<keyword evidence="8" id="KW-0575">Peroxidase</keyword>
<keyword evidence="4" id="KW-0560">Oxidoreductase</keyword>
<evidence type="ECO:0000259" key="7">
    <source>
        <dbReference type="PROSITE" id="PS51007"/>
    </source>
</evidence>
<dbReference type="Pfam" id="PF03150">
    <property type="entry name" value="CCP_MauG"/>
    <property type="match status" value="1"/>
</dbReference>
<evidence type="ECO:0000256" key="4">
    <source>
        <dbReference type="ARBA" id="ARBA00023002"/>
    </source>
</evidence>
<evidence type="ECO:0000256" key="3">
    <source>
        <dbReference type="ARBA" id="ARBA00022723"/>
    </source>
</evidence>
<dbReference type="GO" id="GO:0020037">
    <property type="term" value="F:heme binding"/>
    <property type="evidence" value="ECO:0007669"/>
    <property type="project" value="InterPro"/>
</dbReference>
<evidence type="ECO:0000256" key="6">
    <source>
        <dbReference type="PROSITE-ProRule" id="PRU00433"/>
    </source>
</evidence>
<dbReference type="Proteomes" id="UP000424752">
    <property type="component" value="Chromosome"/>
</dbReference>
<keyword evidence="5 6" id="KW-0408">Iron</keyword>
<keyword evidence="3 6" id="KW-0479">Metal-binding</keyword>
<dbReference type="GO" id="GO:0009055">
    <property type="term" value="F:electron transfer activity"/>
    <property type="evidence" value="ECO:0007669"/>
    <property type="project" value="InterPro"/>
</dbReference>
<dbReference type="Gene3D" id="1.10.760.10">
    <property type="entry name" value="Cytochrome c-like domain"/>
    <property type="match status" value="2"/>
</dbReference>
<sequence length="465" mass="51419">MFKKIAAGCVLVIVAAWLVSVAVVHRFDSDRVETVKGGKIEKILVAHGCDYCHTPSAKLPFYANMPVSKQLMQNDIQTGMRHFDIRPTLAALQQNTAVPEADLAKMQVEIARNEMPPPLYKVMHWSGFMSEQDRTTLEQWIVGEREKYYTPPTTPEVIRGNIVLPLPYSLPTNPHKVALGEELFNDTRLSKDNTLSCASCHVLNNGGADGRITSWGVDAQRGPINAPTVFNSAFNLTQFWDGRAKDLQEQADGPVQNPVEMGSAWPQAIAKLNQDAPLKARFERVYPAGFTSLNITDAIAEFEKTLLTPGSPFDRYLSGDASALTAQQKRGYQSFIKYKCGTCHTGTNLGGQSFELMGLKADYFADRGQITNADFGRYNVTHIERDRFRFKTPTLRNISLTGPWFHDASATRLSDAVKIMLKYQVGVSLPDSDVSDLVALLESMKGVYTPTPLLNPASEASTGQH</sequence>
<evidence type="ECO:0000256" key="2">
    <source>
        <dbReference type="ARBA" id="ARBA00022617"/>
    </source>
</evidence>
<dbReference type="InterPro" id="IPR004852">
    <property type="entry name" value="Di-haem_cyt_c_peroxidsae"/>
</dbReference>
<dbReference type="SUPFAM" id="SSF46626">
    <property type="entry name" value="Cytochrome c"/>
    <property type="match status" value="2"/>
</dbReference>
<dbReference type="GO" id="GO:0004130">
    <property type="term" value="F:cytochrome-c peroxidase activity"/>
    <property type="evidence" value="ECO:0007669"/>
    <property type="project" value="TreeGrafter"/>
</dbReference>
<evidence type="ECO:0000256" key="1">
    <source>
        <dbReference type="ARBA" id="ARBA00004196"/>
    </source>
</evidence>
<organism evidence="8 9">
    <name type="scientific">Erwinia sorbitola</name>
    <dbReference type="NCBI Taxonomy" id="2681984"/>
    <lineage>
        <taxon>Bacteria</taxon>
        <taxon>Pseudomonadati</taxon>
        <taxon>Pseudomonadota</taxon>
        <taxon>Gammaproteobacteria</taxon>
        <taxon>Enterobacterales</taxon>
        <taxon>Erwiniaceae</taxon>
        <taxon>Erwinia</taxon>
    </lineage>
</organism>
<comment type="subcellular location">
    <subcellularLocation>
        <location evidence="1">Cell envelope</location>
    </subcellularLocation>
</comment>
<dbReference type="AlphaFoldDB" id="A0A6I6ELS2"/>
<dbReference type="GO" id="GO:0030313">
    <property type="term" value="C:cell envelope"/>
    <property type="evidence" value="ECO:0007669"/>
    <property type="project" value="UniProtKB-SubCell"/>
</dbReference>
<evidence type="ECO:0000256" key="5">
    <source>
        <dbReference type="ARBA" id="ARBA00023004"/>
    </source>
</evidence>
<dbReference type="SMART" id="SM01235">
    <property type="entry name" value="Haem_bd"/>
    <property type="match status" value="1"/>
</dbReference>
<dbReference type="InterPro" id="IPR025992">
    <property type="entry name" value="Haem-bd"/>
</dbReference>
<keyword evidence="2 6" id="KW-0349">Heme</keyword>
<evidence type="ECO:0000313" key="9">
    <source>
        <dbReference type="Proteomes" id="UP000424752"/>
    </source>
</evidence>
<gene>
    <name evidence="8" type="ORF">GN242_18465</name>
</gene>
<evidence type="ECO:0000313" key="8">
    <source>
        <dbReference type="EMBL" id="QGU89085.1"/>
    </source>
</evidence>
<dbReference type="InterPro" id="IPR036909">
    <property type="entry name" value="Cyt_c-like_dom_sf"/>
</dbReference>
<protein>
    <submittedName>
        <fullName evidence="8">Cytochrome-c peroxidase</fullName>
    </submittedName>
</protein>
<dbReference type="PANTHER" id="PTHR30600:SF7">
    <property type="entry name" value="CYTOCHROME C PEROXIDASE-RELATED"/>
    <property type="match status" value="1"/>
</dbReference>
<dbReference type="PROSITE" id="PS51007">
    <property type="entry name" value="CYTC"/>
    <property type="match status" value="1"/>
</dbReference>
<dbReference type="RefSeq" id="WP_156287988.1">
    <property type="nucleotide sequence ID" value="NZ_CP046509.1"/>
</dbReference>
<dbReference type="GO" id="GO:0046872">
    <property type="term" value="F:metal ion binding"/>
    <property type="evidence" value="ECO:0007669"/>
    <property type="project" value="UniProtKB-KW"/>
</dbReference>
<dbReference type="InterPro" id="IPR051395">
    <property type="entry name" value="Cytochrome_c_Peroxidase/MauG"/>
</dbReference>
<proteinExistence type="predicted"/>
<dbReference type="KEGG" id="erwi:GN242_18465"/>
<dbReference type="Pfam" id="PF14376">
    <property type="entry name" value="Haem_bd"/>
    <property type="match status" value="1"/>
</dbReference>
<name>A0A6I6ELS2_9GAMM</name>
<reference evidence="8 9" key="1">
    <citation type="submission" date="2019-12" db="EMBL/GenBank/DDBJ databases">
        <title>Erwinia sp. nov., isolated from droppings of birds in the Qinghai-Tiebt plateau of China.</title>
        <authorList>
            <person name="Ge Y."/>
        </authorList>
    </citation>
    <scope>NUCLEOTIDE SEQUENCE [LARGE SCALE GENOMIC DNA]</scope>
    <source>
        <strain evidence="8 9">J780</strain>
    </source>
</reference>